<evidence type="ECO:0000313" key="8">
    <source>
        <dbReference type="EMBL" id="NBG89315.1"/>
    </source>
</evidence>
<proteinExistence type="predicted"/>
<dbReference type="GO" id="GO:0015341">
    <property type="term" value="F:zinc efflux antiporter activity"/>
    <property type="evidence" value="ECO:0007669"/>
    <property type="project" value="TreeGrafter"/>
</dbReference>
<dbReference type="Gene3D" id="1.20.1510.10">
    <property type="entry name" value="Cation efflux protein transmembrane domain"/>
    <property type="match status" value="1"/>
</dbReference>
<dbReference type="PANTHER" id="PTHR43840">
    <property type="entry name" value="MITOCHONDRIAL METAL TRANSPORTER 1-RELATED"/>
    <property type="match status" value="1"/>
</dbReference>
<comment type="caution">
    <text evidence="8">The sequence shown here is derived from an EMBL/GenBank/DDBJ whole genome shotgun (WGS) entry which is preliminary data.</text>
</comment>
<evidence type="ECO:0000313" key="9">
    <source>
        <dbReference type="Proteomes" id="UP000449710"/>
    </source>
</evidence>
<feature type="transmembrane region" description="Helical" evidence="6">
    <location>
        <begin position="9"/>
        <end position="30"/>
    </location>
</feature>
<feature type="transmembrane region" description="Helical" evidence="6">
    <location>
        <begin position="157"/>
        <end position="178"/>
    </location>
</feature>
<feature type="domain" description="Cation efflux protein transmembrane" evidence="7">
    <location>
        <begin position="13"/>
        <end position="215"/>
    </location>
</feature>
<keyword evidence="9" id="KW-1185">Reference proteome</keyword>
<dbReference type="SUPFAM" id="SSF161111">
    <property type="entry name" value="Cation efflux protein transmembrane domain-like"/>
    <property type="match status" value="1"/>
</dbReference>
<protein>
    <recommendedName>
        <fullName evidence="7">Cation efflux protein transmembrane domain-containing protein</fullName>
    </recommendedName>
</protein>
<evidence type="ECO:0000256" key="2">
    <source>
        <dbReference type="ARBA" id="ARBA00022448"/>
    </source>
</evidence>
<dbReference type="Pfam" id="PF01545">
    <property type="entry name" value="Cation_efflux"/>
    <property type="match status" value="1"/>
</dbReference>
<dbReference type="AlphaFoldDB" id="A0AA43XPB0"/>
<evidence type="ECO:0000256" key="1">
    <source>
        <dbReference type="ARBA" id="ARBA00004141"/>
    </source>
</evidence>
<dbReference type="RefSeq" id="WP_160722857.1">
    <property type="nucleotide sequence ID" value="NZ_SUMG01000021.1"/>
</dbReference>
<reference evidence="8 9" key="1">
    <citation type="submission" date="2019-04" db="EMBL/GenBank/DDBJ databases">
        <title>Isachenkonia alkalipeptolytica gen. nov. sp. nov. a new anaerobic, alkiliphilic organothrophic bacterium capable to reduce synthesized ferrihydrite isolated from a soda lake.</title>
        <authorList>
            <person name="Toshchakov S.V."/>
            <person name="Zavarzina D.G."/>
            <person name="Zhilina T.N."/>
            <person name="Kostrikina N.A."/>
            <person name="Kublanov I.V."/>
        </authorList>
    </citation>
    <scope>NUCLEOTIDE SEQUENCE [LARGE SCALE GENOMIC DNA]</scope>
    <source>
        <strain evidence="8 9">Z-1701</strain>
    </source>
</reference>
<dbReference type="GO" id="GO:0015086">
    <property type="term" value="F:cadmium ion transmembrane transporter activity"/>
    <property type="evidence" value="ECO:0007669"/>
    <property type="project" value="TreeGrafter"/>
</dbReference>
<dbReference type="EMBL" id="SUMG01000021">
    <property type="protein sequence ID" value="NBG89315.1"/>
    <property type="molecule type" value="Genomic_DNA"/>
</dbReference>
<gene>
    <name evidence="8" type="ORF">ISALK_12520</name>
</gene>
<feature type="transmembrane region" description="Helical" evidence="6">
    <location>
        <begin position="118"/>
        <end position="136"/>
    </location>
</feature>
<evidence type="ECO:0000256" key="3">
    <source>
        <dbReference type="ARBA" id="ARBA00022692"/>
    </source>
</evidence>
<dbReference type="GO" id="GO:0015093">
    <property type="term" value="F:ferrous iron transmembrane transporter activity"/>
    <property type="evidence" value="ECO:0007669"/>
    <property type="project" value="TreeGrafter"/>
</dbReference>
<evidence type="ECO:0000256" key="6">
    <source>
        <dbReference type="SAM" id="Phobius"/>
    </source>
</evidence>
<evidence type="ECO:0000259" key="7">
    <source>
        <dbReference type="Pfam" id="PF01545"/>
    </source>
</evidence>
<dbReference type="InterPro" id="IPR050291">
    <property type="entry name" value="CDF_Transporter"/>
</dbReference>
<keyword evidence="4 6" id="KW-1133">Transmembrane helix</keyword>
<dbReference type="GO" id="GO:0006882">
    <property type="term" value="P:intracellular zinc ion homeostasis"/>
    <property type="evidence" value="ECO:0007669"/>
    <property type="project" value="TreeGrafter"/>
</dbReference>
<dbReference type="PANTHER" id="PTHR43840:SF15">
    <property type="entry name" value="MITOCHONDRIAL METAL TRANSPORTER 1-RELATED"/>
    <property type="match status" value="1"/>
</dbReference>
<evidence type="ECO:0000256" key="5">
    <source>
        <dbReference type="ARBA" id="ARBA00023136"/>
    </source>
</evidence>
<keyword evidence="5 6" id="KW-0472">Membrane</keyword>
<accession>A0AA43XPB0</accession>
<dbReference type="GO" id="GO:0005886">
    <property type="term" value="C:plasma membrane"/>
    <property type="evidence" value="ECO:0007669"/>
    <property type="project" value="TreeGrafter"/>
</dbReference>
<keyword evidence="3 6" id="KW-0812">Transmembrane</keyword>
<feature type="transmembrane region" description="Helical" evidence="6">
    <location>
        <begin position="79"/>
        <end position="106"/>
    </location>
</feature>
<feature type="transmembrane region" description="Helical" evidence="6">
    <location>
        <begin position="36"/>
        <end position="58"/>
    </location>
</feature>
<comment type="subcellular location">
    <subcellularLocation>
        <location evidence="1">Membrane</location>
        <topology evidence="1">Multi-pass membrane protein</topology>
    </subcellularLocation>
</comment>
<dbReference type="InterPro" id="IPR058533">
    <property type="entry name" value="Cation_efflux_TM"/>
</dbReference>
<dbReference type="InterPro" id="IPR027469">
    <property type="entry name" value="Cation_efflux_TMD_sf"/>
</dbReference>
<name>A0AA43XPB0_9CLOT</name>
<evidence type="ECO:0000256" key="4">
    <source>
        <dbReference type="ARBA" id="ARBA00022989"/>
    </source>
</evidence>
<sequence length="218" mass="24077">MNVKNEKQLIVGSVLGALGFAVTGMILGTILDSQMIIFDGLYSFISLGLSMLSLWALGKVRKKEKIRLSLFGREKNMNVDTLVVFIKYTVILILVTGSLLTAVTALFDGGRETSMNYALIYAVISTIACYGVYVLLRNPSKKTHTPLLQAEAHQWLMDTWASLGVLVGFALGFILSLIPATAFLVPYMDPFMVVVVSVYFIRIPVKEIQKNFSQLQKG</sequence>
<keyword evidence="2" id="KW-0813">Transport</keyword>
<organism evidence="8 9">
    <name type="scientific">Isachenkonia alkalipeptolytica</name>
    <dbReference type="NCBI Taxonomy" id="2565777"/>
    <lineage>
        <taxon>Bacteria</taxon>
        <taxon>Bacillati</taxon>
        <taxon>Bacillota</taxon>
        <taxon>Clostridia</taxon>
        <taxon>Eubacteriales</taxon>
        <taxon>Clostridiaceae</taxon>
        <taxon>Isachenkonia</taxon>
    </lineage>
</organism>
<dbReference type="Proteomes" id="UP000449710">
    <property type="component" value="Unassembled WGS sequence"/>
</dbReference>